<evidence type="ECO:0000259" key="8">
    <source>
        <dbReference type="PROSITE" id="PS50862"/>
    </source>
</evidence>
<dbReference type="NCBIfam" id="NF003037">
    <property type="entry name" value="PRK03932.1"/>
    <property type="match status" value="1"/>
</dbReference>
<dbReference type="InterPro" id="IPR006195">
    <property type="entry name" value="aa-tRNA-synth_II"/>
</dbReference>
<sequence length="477" mass="54760">MTSYSIKELLEKQPVGEPVVVNGWVKTFRSNRFIALNDGSTLHNIQCVVDFENLDETILKQITTGAALKISGTLEESQGKGQSVEIQATDIFVHGTADPETYPIQPKKHSLEFLREKAHLRVRTNTFSAVMRVRSALSFAIHSYFQQNGFYYFHAPIITGSDAEGAGEMFQVTTLDAKNPPLDEQGNVDYSEDFFGKETNLTVSGQLEAETYAMGLGKVYTFGPTFRAENSNTSRHLAEFWMIEPEMAFYDLDANMDLAEDFIKWIIQYVLDNCKDDLDFLEKRLLDEEKTKPQNERSEMNLTEKLKFVVENNFKRVTYTEAIDILRNSKPNKKKKFQYPIDEWGADLQSEHERFLVEKHFKCPVILFDYPANIKAFYMRLNEDGKTVRAMDVLFPGIGEIVGGSQREERLDVLQQKIKALNIDEKELWWYLDLRRFGTAVHSGFGLGFERMVQFATGMGNIRDVIPYPRTPQNAEF</sequence>
<feature type="domain" description="Aminoacyl-transfer RNA synthetases class-II family profile" evidence="8">
    <location>
        <begin position="131"/>
        <end position="467"/>
    </location>
</feature>
<reference evidence="10" key="1">
    <citation type="journal article" date="2019" name="Int. J. Syst. Evol. Microbiol.">
        <title>The Global Catalogue of Microorganisms (GCM) 10K type strain sequencing project: providing services to taxonomists for standard genome sequencing and annotation.</title>
        <authorList>
            <consortium name="The Broad Institute Genomics Platform"/>
            <consortium name="The Broad Institute Genome Sequencing Center for Infectious Disease"/>
            <person name="Wu L."/>
            <person name="Ma J."/>
        </authorList>
    </citation>
    <scope>NUCLEOTIDE SEQUENCE [LARGE SCALE GENOMIC DNA]</scope>
    <source>
        <strain evidence="10">CGMCC 1.15774</strain>
    </source>
</reference>
<dbReference type="InterPro" id="IPR002312">
    <property type="entry name" value="Asp/Asn-tRNA-synth_IIb"/>
</dbReference>
<dbReference type="Gene3D" id="2.40.50.140">
    <property type="entry name" value="Nucleic acid-binding proteins"/>
    <property type="match status" value="1"/>
</dbReference>
<protein>
    <recommendedName>
        <fullName evidence="7">Asparagine--tRNA ligase</fullName>
        <ecNumber evidence="7">6.1.1.22</ecNumber>
    </recommendedName>
    <alternativeName>
        <fullName evidence="7">Asparaginyl-tRNA synthetase</fullName>
        <shortName evidence="7">AsnRS</shortName>
    </alternativeName>
</protein>
<dbReference type="PANTHER" id="PTHR22594:SF34">
    <property type="entry name" value="ASPARAGINE--TRNA LIGASE, MITOCHONDRIAL-RELATED"/>
    <property type="match status" value="1"/>
</dbReference>
<name>A0ABV8PIF4_9FLAO</name>
<accession>A0ABV8PIF4</accession>
<dbReference type="GO" id="GO:0004816">
    <property type="term" value="F:asparagine-tRNA ligase activity"/>
    <property type="evidence" value="ECO:0007669"/>
    <property type="project" value="UniProtKB-EC"/>
</dbReference>
<keyword evidence="3 7" id="KW-0547">Nucleotide-binding</keyword>
<dbReference type="Pfam" id="PF00152">
    <property type="entry name" value="tRNA-synt_2"/>
    <property type="match status" value="1"/>
</dbReference>
<dbReference type="SUPFAM" id="SSF55681">
    <property type="entry name" value="Class II aaRS and biotin synthetases"/>
    <property type="match status" value="1"/>
</dbReference>
<dbReference type="SUPFAM" id="SSF50249">
    <property type="entry name" value="Nucleic acid-binding proteins"/>
    <property type="match status" value="1"/>
</dbReference>
<dbReference type="PRINTS" id="PR01042">
    <property type="entry name" value="TRNASYNTHASP"/>
</dbReference>
<dbReference type="HAMAP" id="MF_00534">
    <property type="entry name" value="Asn_tRNA_synth"/>
    <property type="match status" value="1"/>
</dbReference>
<keyword evidence="6 7" id="KW-0030">Aminoacyl-tRNA synthetase</keyword>
<proteinExistence type="inferred from homology"/>
<dbReference type="EMBL" id="JBHSCL010000002">
    <property type="protein sequence ID" value="MFC4218826.1"/>
    <property type="molecule type" value="Genomic_DNA"/>
</dbReference>
<comment type="catalytic activity">
    <reaction evidence="7">
        <text>tRNA(Asn) + L-asparagine + ATP = L-asparaginyl-tRNA(Asn) + AMP + diphosphate + H(+)</text>
        <dbReference type="Rhea" id="RHEA:11180"/>
        <dbReference type="Rhea" id="RHEA-COMP:9659"/>
        <dbReference type="Rhea" id="RHEA-COMP:9674"/>
        <dbReference type="ChEBI" id="CHEBI:15378"/>
        <dbReference type="ChEBI" id="CHEBI:30616"/>
        <dbReference type="ChEBI" id="CHEBI:33019"/>
        <dbReference type="ChEBI" id="CHEBI:58048"/>
        <dbReference type="ChEBI" id="CHEBI:78442"/>
        <dbReference type="ChEBI" id="CHEBI:78515"/>
        <dbReference type="ChEBI" id="CHEBI:456215"/>
        <dbReference type="EC" id="6.1.1.22"/>
    </reaction>
</comment>
<keyword evidence="5 7" id="KW-0648">Protein biosynthesis</keyword>
<comment type="similarity">
    <text evidence="1 7">Belongs to the class-II aminoacyl-tRNA synthetase family.</text>
</comment>
<dbReference type="CDD" id="cd00776">
    <property type="entry name" value="AsxRS_core"/>
    <property type="match status" value="1"/>
</dbReference>
<evidence type="ECO:0000256" key="3">
    <source>
        <dbReference type="ARBA" id="ARBA00022741"/>
    </source>
</evidence>
<dbReference type="PROSITE" id="PS50862">
    <property type="entry name" value="AA_TRNA_LIGASE_II"/>
    <property type="match status" value="1"/>
</dbReference>
<dbReference type="InterPro" id="IPR045864">
    <property type="entry name" value="aa-tRNA-synth_II/BPL/LPL"/>
</dbReference>
<evidence type="ECO:0000313" key="10">
    <source>
        <dbReference type="Proteomes" id="UP001595841"/>
    </source>
</evidence>
<keyword evidence="10" id="KW-1185">Reference proteome</keyword>
<comment type="subcellular location">
    <subcellularLocation>
        <location evidence="7">Cytoplasm</location>
    </subcellularLocation>
</comment>
<dbReference type="NCBIfam" id="TIGR00457">
    <property type="entry name" value="asnS"/>
    <property type="match status" value="1"/>
</dbReference>
<comment type="subunit">
    <text evidence="7">Homodimer.</text>
</comment>
<evidence type="ECO:0000313" key="9">
    <source>
        <dbReference type="EMBL" id="MFC4218826.1"/>
    </source>
</evidence>
<gene>
    <name evidence="7 9" type="primary">asnS</name>
    <name evidence="9" type="ORF">ACFOWS_01695</name>
</gene>
<evidence type="ECO:0000256" key="5">
    <source>
        <dbReference type="ARBA" id="ARBA00022917"/>
    </source>
</evidence>
<evidence type="ECO:0000256" key="7">
    <source>
        <dbReference type="HAMAP-Rule" id="MF_00534"/>
    </source>
</evidence>
<evidence type="ECO:0000256" key="6">
    <source>
        <dbReference type="ARBA" id="ARBA00023146"/>
    </source>
</evidence>
<keyword evidence="7" id="KW-0963">Cytoplasm</keyword>
<keyword evidence="2 7" id="KW-0436">Ligase</keyword>
<dbReference type="RefSeq" id="WP_379762323.1">
    <property type="nucleotide sequence ID" value="NZ_JBHSCL010000002.1"/>
</dbReference>
<dbReference type="InterPro" id="IPR004522">
    <property type="entry name" value="Asn-tRNA-ligase"/>
</dbReference>
<dbReference type="InterPro" id="IPR004364">
    <property type="entry name" value="Aa-tRNA-synt_II"/>
</dbReference>
<comment type="caution">
    <text evidence="9">The sequence shown here is derived from an EMBL/GenBank/DDBJ whole genome shotgun (WGS) entry which is preliminary data.</text>
</comment>
<dbReference type="PANTHER" id="PTHR22594">
    <property type="entry name" value="ASPARTYL/LYSYL-TRNA SYNTHETASE"/>
    <property type="match status" value="1"/>
</dbReference>
<evidence type="ECO:0000256" key="1">
    <source>
        <dbReference type="ARBA" id="ARBA00008226"/>
    </source>
</evidence>
<dbReference type="CDD" id="cd04318">
    <property type="entry name" value="EcAsnRS_like_N"/>
    <property type="match status" value="1"/>
</dbReference>
<dbReference type="InterPro" id="IPR004365">
    <property type="entry name" value="NA-bd_OB_tRNA"/>
</dbReference>
<dbReference type="Gene3D" id="3.30.930.10">
    <property type="entry name" value="Bira Bifunctional Protein, Domain 2"/>
    <property type="match status" value="1"/>
</dbReference>
<dbReference type="InterPro" id="IPR012340">
    <property type="entry name" value="NA-bd_OB-fold"/>
</dbReference>
<organism evidence="9 10">
    <name type="scientific">Flagellimonas marina</name>
    <dbReference type="NCBI Taxonomy" id="1775168"/>
    <lineage>
        <taxon>Bacteria</taxon>
        <taxon>Pseudomonadati</taxon>
        <taxon>Bacteroidota</taxon>
        <taxon>Flavobacteriia</taxon>
        <taxon>Flavobacteriales</taxon>
        <taxon>Flavobacteriaceae</taxon>
        <taxon>Flagellimonas</taxon>
    </lineage>
</organism>
<dbReference type="EC" id="6.1.1.22" evidence="7"/>
<keyword evidence="4 7" id="KW-0067">ATP-binding</keyword>
<evidence type="ECO:0000256" key="2">
    <source>
        <dbReference type="ARBA" id="ARBA00022598"/>
    </source>
</evidence>
<evidence type="ECO:0000256" key="4">
    <source>
        <dbReference type="ARBA" id="ARBA00022840"/>
    </source>
</evidence>
<dbReference type="Pfam" id="PF01336">
    <property type="entry name" value="tRNA_anti-codon"/>
    <property type="match status" value="1"/>
</dbReference>
<dbReference type="Proteomes" id="UP001595841">
    <property type="component" value="Unassembled WGS sequence"/>
</dbReference>